<accession>A0A3E4UUQ1</accession>
<evidence type="ECO:0000313" key="3">
    <source>
        <dbReference type="Proteomes" id="UP000260808"/>
    </source>
</evidence>
<feature type="region of interest" description="Disordered" evidence="1">
    <location>
        <begin position="128"/>
        <end position="187"/>
    </location>
</feature>
<gene>
    <name evidence="2" type="ORF">DXC31_17335</name>
</gene>
<organism evidence="2 3">
    <name type="scientific">Mediterraneibacter gnavus</name>
    <name type="common">Ruminococcus gnavus</name>
    <dbReference type="NCBI Taxonomy" id="33038"/>
    <lineage>
        <taxon>Bacteria</taxon>
        <taxon>Bacillati</taxon>
        <taxon>Bacillota</taxon>
        <taxon>Clostridia</taxon>
        <taxon>Lachnospirales</taxon>
        <taxon>Lachnospiraceae</taxon>
        <taxon>Mediterraneibacter</taxon>
    </lineage>
</organism>
<feature type="compositionally biased region" description="Basic and acidic residues" evidence="1">
    <location>
        <begin position="156"/>
        <end position="166"/>
    </location>
</feature>
<reference evidence="2 3" key="1">
    <citation type="submission" date="2018-08" db="EMBL/GenBank/DDBJ databases">
        <title>A genome reference for cultivated species of the human gut microbiota.</title>
        <authorList>
            <person name="Zou Y."/>
            <person name="Xue W."/>
            <person name="Luo G."/>
        </authorList>
    </citation>
    <scope>NUCLEOTIDE SEQUENCE [LARGE SCALE GENOMIC DNA]</scope>
    <source>
        <strain evidence="2 3">TF01-20-2</strain>
    </source>
</reference>
<evidence type="ECO:0000313" key="2">
    <source>
        <dbReference type="EMBL" id="RGM16461.1"/>
    </source>
</evidence>
<feature type="compositionally biased region" description="Basic and acidic residues" evidence="1">
    <location>
        <begin position="129"/>
        <end position="149"/>
    </location>
</feature>
<dbReference type="EMBL" id="QSSX01000086">
    <property type="protein sequence ID" value="RGM16461.1"/>
    <property type="molecule type" value="Genomic_DNA"/>
</dbReference>
<feature type="compositionally biased region" description="Basic and acidic residues" evidence="1">
    <location>
        <begin position="176"/>
        <end position="187"/>
    </location>
</feature>
<proteinExistence type="predicted"/>
<protein>
    <submittedName>
        <fullName evidence="2">Uncharacterized protein</fullName>
    </submittedName>
</protein>
<comment type="caution">
    <text evidence="2">The sequence shown here is derived from an EMBL/GenBank/DDBJ whole genome shotgun (WGS) entry which is preliminary data.</text>
</comment>
<evidence type="ECO:0000256" key="1">
    <source>
        <dbReference type="SAM" id="MobiDB-lite"/>
    </source>
</evidence>
<name>A0A3E4UUQ1_MEDGN</name>
<sequence>MADTGKGYAGFFAGKKAAAGRSAVGRKIFSTASEKIAEEMYQFEGPGLAVALGQYLMERCEEKTLGEQILLPHKSLEKAINFILQRVYEESKDYLQQNRNGQNGAGVAVSSQKVYHWLEEYYALDDAEEERKKKEEERERKRKAQEKTAVKGVKTSVKESKTKKDSQISLFDMLEDGEKTEEKNDCV</sequence>
<dbReference type="Proteomes" id="UP000260808">
    <property type="component" value="Unassembled WGS sequence"/>
</dbReference>
<dbReference type="AlphaFoldDB" id="A0A3E4UUQ1"/>